<feature type="transmembrane region" description="Helical" evidence="2">
    <location>
        <begin position="183"/>
        <end position="212"/>
    </location>
</feature>
<accession>A0ABP7L243</accession>
<evidence type="ECO:0008006" key="5">
    <source>
        <dbReference type="Google" id="ProtNLM"/>
    </source>
</evidence>
<feature type="transmembrane region" description="Helical" evidence="2">
    <location>
        <begin position="322"/>
        <end position="352"/>
    </location>
</feature>
<evidence type="ECO:0000313" key="3">
    <source>
        <dbReference type="EMBL" id="GAA3892482.1"/>
    </source>
</evidence>
<dbReference type="Proteomes" id="UP001501803">
    <property type="component" value="Unassembled WGS sequence"/>
</dbReference>
<name>A0ABP7L243_9MICO</name>
<reference evidence="4" key="1">
    <citation type="journal article" date="2019" name="Int. J. Syst. Evol. Microbiol.">
        <title>The Global Catalogue of Microorganisms (GCM) 10K type strain sequencing project: providing services to taxonomists for standard genome sequencing and annotation.</title>
        <authorList>
            <consortium name="The Broad Institute Genomics Platform"/>
            <consortium name="The Broad Institute Genome Sequencing Center for Infectious Disease"/>
            <person name="Wu L."/>
            <person name="Ma J."/>
        </authorList>
    </citation>
    <scope>NUCLEOTIDE SEQUENCE [LARGE SCALE GENOMIC DNA]</scope>
    <source>
        <strain evidence="4">JCM 17021</strain>
    </source>
</reference>
<feature type="compositionally biased region" description="Polar residues" evidence="1">
    <location>
        <begin position="1"/>
        <end position="13"/>
    </location>
</feature>
<feature type="transmembrane region" description="Helical" evidence="2">
    <location>
        <begin position="91"/>
        <end position="113"/>
    </location>
</feature>
<feature type="transmembrane region" description="Helical" evidence="2">
    <location>
        <begin position="133"/>
        <end position="162"/>
    </location>
</feature>
<feature type="region of interest" description="Disordered" evidence="1">
    <location>
        <begin position="374"/>
        <end position="407"/>
    </location>
</feature>
<keyword evidence="4" id="KW-1185">Reference proteome</keyword>
<keyword evidence="2" id="KW-1133">Transmembrane helix</keyword>
<feature type="region of interest" description="Disordered" evidence="1">
    <location>
        <begin position="1"/>
        <end position="56"/>
    </location>
</feature>
<evidence type="ECO:0000256" key="2">
    <source>
        <dbReference type="SAM" id="Phobius"/>
    </source>
</evidence>
<feature type="transmembrane region" description="Helical" evidence="2">
    <location>
        <begin position="218"/>
        <end position="241"/>
    </location>
</feature>
<sequence length="407" mass="42815">MGDVTDPQNWQSPTPGPSADPAGQRPDAPRYGEHAAPTGGFAAAPSGAPNGWAPPPKPGLIPLRPLGFGTLLAAPFQVLKRNPKATFGSALLVQAVSLIISLLVIGLVTYFAVGRIEAAPIDEQDAVSAGAALTIVLSAILPIALSVIASALLQGVIVLEVARATLGEKLRLNVLWRTAGRRLWTLVLWTLVLSAALLVGVGLIAGIVTLLVLLGGTWIVLAVVIGIFGGLGLLVCGAWLFTRTSLVPSLIVLERLTIRQAVRRSWSLTIGYFWRTLGVQFLVATIVNVITQVVVTPLSFLFSISFSLVDPNGALDSFIPSAIVYVLVLLVSLVLGAIAAVVQSATTALIYIDLRMRKEGLDLELQRFVEAAHSGSPGSQALPDPYLPVPAQNRRSSVQPDVGSPWA</sequence>
<evidence type="ECO:0000313" key="4">
    <source>
        <dbReference type="Proteomes" id="UP001501803"/>
    </source>
</evidence>
<feature type="transmembrane region" description="Helical" evidence="2">
    <location>
        <begin position="272"/>
        <end position="302"/>
    </location>
</feature>
<proteinExistence type="predicted"/>
<comment type="caution">
    <text evidence="3">The sequence shown here is derived from an EMBL/GenBank/DDBJ whole genome shotgun (WGS) entry which is preliminary data.</text>
</comment>
<keyword evidence="2" id="KW-0472">Membrane</keyword>
<keyword evidence="2" id="KW-0812">Transmembrane</keyword>
<protein>
    <recommendedName>
        <fullName evidence="5">Glycerophosphoryl diester phosphodiesterase membrane domain-containing protein</fullName>
    </recommendedName>
</protein>
<dbReference type="EMBL" id="BAABCN010000017">
    <property type="protein sequence ID" value="GAA3892482.1"/>
    <property type="molecule type" value="Genomic_DNA"/>
</dbReference>
<organism evidence="3 4">
    <name type="scientific">Leifsonia kafniensis</name>
    <dbReference type="NCBI Taxonomy" id="475957"/>
    <lineage>
        <taxon>Bacteria</taxon>
        <taxon>Bacillati</taxon>
        <taxon>Actinomycetota</taxon>
        <taxon>Actinomycetes</taxon>
        <taxon>Micrococcales</taxon>
        <taxon>Microbacteriaceae</taxon>
        <taxon>Leifsonia</taxon>
    </lineage>
</organism>
<gene>
    <name evidence="3" type="ORF">GCM10022381_37690</name>
</gene>
<evidence type="ECO:0000256" key="1">
    <source>
        <dbReference type="SAM" id="MobiDB-lite"/>
    </source>
</evidence>